<sequence length="33" mass="3779">MSISSLMLNYLIWKNGFVSYSMLIIVTSSNSFM</sequence>
<evidence type="ECO:0000313" key="2">
    <source>
        <dbReference type="EMBL" id="PVX53471.1"/>
    </source>
</evidence>
<keyword evidence="1" id="KW-0812">Transmembrane</keyword>
<feature type="transmembrane region" description="Helical" evidence="1">
    <location>
        <begin position="12"/>
        <end position="32"/>
    </location>
</feature>
<reference evidence="2 3" key="1">
    <citation type="submission" date="2018-05" db="EMBL/GenBank/DDBJ databases">
        <title>Genomic Encyclopedia of Type Strains, Phase IV (KMG-IV): sequencing the most valuable type-strain genomes for metagenomic binning, comparative biology and taxonomic classification.</title>
        <authorList>
            <person name="Goeker M."/>
        </authorList>
    </citation>
    <scope>NUCLEOTIDE SEQUENCE [LARGE SCALE GENOMIC DNA]</scope>
    <source>
        <strain evidence="2 3">DSM 100333</strain>
    </source>
</reference>
<keyword evidence="3" id="KW-1185">Reference proteome</keyword>
<proteinExistence type="predicted"/>
<evidence type="ECO:0000313" key="3">
    <source>
        <dbReference type="Proteomes" id="UP000245870"/>
    </source>
</evidence>
<evidence type="ECO:0000256" key="1">
    <source>
        <dbReference type="SAM" id="Phobius"/>
    </source>
</evidence>
<keyword evidence="1" id="KW-1133">Transmembrane helix</keyword>
<dbReference type="EMBL" id="QENY01000012">
    <property type="protein sequence ID" value="PVX53471.1"/>
    <property type="molecule type" value="Genomic_DNA"/>
</dbReference>
<dbReference type="Proteomes" id="UP000245870">
    <property type="component" value="Unassembled WGS sequence"/>
</dbReference>
<gene>
    <name evidence="2" type="ORF">C7379_11252</name>
</gene>
<keyword evidence="1" id="KW-0472">Membrane</keyword>
<organism evidence="2 3">
    <name type="scientific">Hallella colorans</name>
    <dbReference type="NCBI Taxonomy" id="1703337"/>
    <lineage>
        <taxon>Bacteria</taxon>
        <taxon>Pseudomonadati</taxon>
        <taxon>Bacteroidota</taxon>
        <taxon>Bacteroidia</taxon>
        <taxon>Bacteroidales</taxon>
        <taxon>Prevotellaceae</taxon>
        <taxon>Hallella</taxon>
    </lineage>
</organism>
<accession>A0A2U0U740</accession>
<protein>
    <submittedName>
        <fullName evidence="2">Uncharacterized protein</fullName>
    </submittedName>
</protein>
<dbReference type="AlphaFoldDB" id="A0A2U0U740"/>
<comment type="caution">
    <text evidence="2">The sequence shown here is derived from an EMBL/GenBank/DDBJ whole genome shotgun (WGS) entry which is preliminary data.</text>
</comment>
<name>A0A2U0U740_9BACT</name>